<name>A0A834KQC9_VESVU</name>
<protein>
    <submittedName>
        <fullName evidence="1">Uncharacterized protein</fullName>
    </submittedName>
</protein>
<reference evidence="1" key="1">
    <citation type="journal article" date="2020" name="G3 (Bethesda)">
        <title>High-Quality Assemblies for Three Invasive Social Wasps from the &lt;i&gt;Vespula&lt;/i&gt; Genus.</title>
        <authorList>
            <person name="Harrop T.W.R."/>
            <person name="Guhlin J."/>
            <person name="McLaughlin G.M."/>
            <person name="Permina E."/>
            <person name="Stockwell P."/>
            <person name="Gilligan J."/>
            <person name="Le Lec M.F."/>
            <person name="Gruber M.A.M."/>
            <person name="Quinn O."/>
            <person name="Lovegrove M."/>
            <person name="Duncan E.J."/>
            <person name="Remnant E.J."/>
            <person name="Van Eeckhoven J."/>
            <person name="Graham B."/>
            <person name="Knapp R.A."/>
            <person name="Langford K.W."/>
            <person name="Kronenberg Z."/>
            <person name="Press M.O."/>
            <person name="Eacker S.M."/>
            <person name="Wilson-Rankin E.E."/>
            <person name="Purcell J."/>
            <person name="Lester P.J."/>
            <person name="Dearden P.K."/>
        </authorList>
    </citation>
    <scope>NUCLEOTIDE SEQUENCE</scope>
    <source>
        <strain evidence="1">Marl-1</strain>
    </source>
</reference>
<dbReference type="Proteomes" id="UP000614350">
    <property type="component" value="Unassembled WGS sequence"/>
</dbReference>
<keyword evidence="2" id="KW-1185">Reference proteome</keyword>
<comment type="caution">
    <text evidence="1">The sequence shown here is derived from an EMBL/GenBank/DDBJ whole genome shotgun (WGS) entry which is preliminary data.</text>
</comment>
<gene>
    <name evidence="1" type="ORF">HZH66_001090</name>
</gene>
<accession>A0A834KQC9</accession>
<proteinExistence type="predicted"/>
<dbReference type="AlphaFoldDB" id="A0A834KQC9"/>
<evidence type="ECO:0000313" key="1">
    <source>
        <dbReference type="EMBL" id="KAF7412194.1"/>
    </source>
</evidence>
<organism evidence="1 2">
    <name type="scientific">Vespula vulgaris</name>
    <name type="common">Yellow jacket</name>
    <name type="synonym">Wasp</name>
    <dbReference type="NCBI Taxonomy" id="7454"/>
    <lineage>
        <taxon>Eukaryota</taxon>
        <taxon>Metazoa</taxon>
        <taxon>Ecdysozoa</taxon>
        <taxon>Arthropoda</taxon>
        <taxon>Hexapoda</taxon>
        <taxon>Insecta</taxon>
        <taxon>Pterygota</taxon>
        <taxon>Neoptera</taxon>
        <taxon>Endopterygota</taxon>
        <taxon>Hymenoptera</taxon>
        <taxon>Apocrita</taxon>
        <taxon>Aculeata</taxon>
        <taxon>Vespoidea</taxon>
        <taxon>Vespidae</taxon>
        <taxon>Vespinae</taxon>
        <taxon>Vespula</taxon>
    </lineage>
</organism>
<sequence>MENFISEENRIREGLYISICILQIISVKVINLKLNRSDEWIIRYYSCPFLRTYERINRDERTLSNFTAERALYASSQLSQSKVLLAGDEPGFVQRKDSLSLSLS</sequence>
<evidence type="ECO:0000313" key="2">
    <source>
        <dbReference type="Proteomes" id="UP000614350"/>
    </source>
</evidence>
<dbReference type="EMBL" id="JACSEA010000001">
    <property type="protein sequence ID" value="KAF7412194.1"/>
    <property type="molecule type" value="Genomic_DNA"/>
</dbReference>